<dbReference type="InterPro" id="IPR008979">
    <property type="entry name" value="Galactose-bd-like_sf"/>
</dbReference>
<keyword evidence="1 6" id="KW-0349">Heme</keyword>
<gene>
    <name evidence="10" type="ORF">Pla52n_02480</name>
</gene>
<feature type="chain" id="PRO_5022982026" evidence="8">
    <location>
        <begin position="25"/>
        <end position="1144"/>
    </location>
</feature>
<dbReference type="PANTHER" id="PTHR35889:SF3">
    <property type="entry name" value="F-BOX DOMAIN-CONTAINING PROTEIN"/>
    <property type="match status" value="1"/>
</dbReference>
<dbReference type="InterPro" id="IPR022655">
    <property type="entry name" value="DUF1553"/>
</dbReference>
<dbReference type="GO" id="GO:0020037">
    <property type="term" value="F:heme binding"/>
    <property type="evidence" value="ECO:0007669"/>
    <property type="project" value="InterPro"/>
</dbReference>
<dbReference type="GO" id="GO:0046872">
    <property type="term" value="F:metal ion binding"/>
    <property type="evidence" value="ECO:0007669"/>
    <property type="project" value="UniProtKB-KW"/>
</dbReference>
<dbReference type="AlphaFoldDB" id="A0A5C6B5W9"/>
<dbReference type="SUPFAM" id="SSF49785">
    <property type="entry name" value="Galactose-binding domain-like"/>
    <property type="match status" value="1"/>
</dbReference>
<dbReference type="EMBL" id="SJPN01000001">
    <property type="protein sequence ID" value="TWU07675.1"/>
    <property type="molecule type" value="Genomic_DNA"/>
</dbReference>
<keyword evidence="2 6" id="KW-0479">Metal-binding</keyword>
<evidence type="ECO:0000313" key="11">
    <source>
        <dbReference type="Proteomes" id="UP000320176"/>
    </source>
</evidence>
<dbReference type="Gene3D" id="2.60.120.260">
    <property type="entry name" value="Galactose-binding domain-like"/>
    <property type="match status" value="1"/>
</dbReference>
<evidence type="ECO:0000313" key="10">
    <source>
        <dbReference type="EMBL" id="TWU07675.1"/>
    </source>
</evidence>
<evidence type="ECO:0000256" key="4">
    <source>
        <dbReference type="ARBA" id="ARBA00023004"/>
    </source>
</evidence>
<dbReference type="Proteomes" id="UP000320176">
    <property type="component" value="Unassembled WGS sequence"/>
</dbReference>
<dbReference type="Pfam" id="PF07587">
    <property type="entry name" value="PSD1"/>
    <property type="match status" value="1"/>
</dbReference>
<dbReference type="PANTHER" id="PTHR35889">
    <property type="entry name" value="CYCLOINULO-OLIGOSACCHARIDE FRUCTANOTRANSFERASE-RELATED"/>
    <property type="match status" value="1"/>
</dbReference>
<reference evidence="10 11" key="1">
    <citation type="submission" date="2019-02" db="EMBL/GenBank/DDBJ databases">
        <title>Deep-cultivation of Planctomycetes and their phenomic and genomic characterization uncovers novel biology.</title>
        <authorList>
            <person name="Wiegand S."/>
            <person name="Jogler M."/>
            <person name="Boedeker C."/>
            <person name="Pinto D."/>
            <person name="Vollmers J."/>
            <person name="Rivas-Marin E."/>
            <person name="Kohn T."/>
            <person name="Peeters S.H."/>
            <person name="Heuer A."/>
            <person name="Rast P."/>
            <person name="Oberbeckmann S."/>
            <person name="Bunk B."/>
            <person name="Jeske O."/>
            <person name="Meyerdierks A."/>
            <person name="Storesund J.E."/>
            <person name="Kallscheuer N."/>
            <person name="Luecker S."/>
            <person name="Lage O.M."/>
            <person name="Pohl T."/>
            <person name="Merkel B.J."/>
            <person name="Hornburger P."/>
            <person name="Mueller R.-W."/>
            <person name="Bruemmer F."/>
            <person name="Labrenz M."/>
            <person name="Spormann A.M."/>
            <person name="Op Den Camp H."/>
            <person name="Overmann J."/>
            <person name="Amann R."/>
            <person name="Jetten M.S.M."/>
            <person name="Mascher T."/>
            <person name="Medema M.H."/>
            <person name="Devos D.P."/>
            <person name="Kaster A.-K."/>
            <person name="Ovreas L."/>
            <person name="Rohde M."/>
            <person name="Galperin M.Y."/>
            <person name="Jogler C."/>
        </authorList>
    </citation>
    <scope>NUCLEOTIDE SEQUENCE [LARGE SCALE GENOMIC DNA]</scope>
    <source>
        <strain evidence="10 11">Pla52n</strain>
    </source>
</reference>
<protein>
    <submittedName>
        <fullName evidence="10">Planctomycete cytochrome C</fullName>
    </submittedName>
</protein>
<dbReference type="InterPro" id="IPR036909">
    <property type="entry name" value="Cyt_c-like_dom_sf"/>
</dbReference>
<evidence type="ECO:0000256" key="6">
    <source>
        <dbReference type="PROSITE-ProRule" id="PRU00433"/>
    </source>
</evidence>
<feature type="compositionally biased region" description="Polar residues" evidence="7">
    <location>
        <begin position="528"/>
        <end position="539"/>
    </location>
</feature>
<dbReference type="InterPro" id="IPR011429">
    <property type="entry name" value="Cyt_c_Planctomycete-type"/>
</dbReference>
<evidence type="ECO:0000259" key="9">
    <source>
        <dbReference type="PROSITE" id="PS51007"/>
    </source>
</evidence>
<dbReference type="RefSeq" id="WP_146517864.1">
    <property type="nucleotide sequence ID" value="NZ_CP151726.1"/>
</dbReference>
<dbReference type="OrthoDB" id="127107at2"/>
<dbReference type="Pfam" id="PF22633">
    <property type="entry name" value="F5_F8_type_C_2"/>
    <property type="match status" value="1"/>
</dbReference>
<keyword evidence="8" id="KW-0732">Signal</keyword>
<keyword evidence="3" id="KW-0106">Calcium</keyword>
<evidence type="ECO:0000256" key="5">
    <source>
        <dbReference type="ARBA" id="ARBA00023157"/>
    </source>
</evidence>
<dbReference type="GO" id="GO:0009055">
    <property type="term" value="F:electron transfer activity"/>
    <property type="evidence" value="ECO:0007669"/>
    <property type="project" value="InterPro"/>
</dbReference>
<evidence type="ECO:0000256" key="3">
    <source>
        <dbReference type="ARBA" id="ARBA00022837"/>
    </source>
</evidence>
<dbReference type="SUPFAM" id="SSF46626">
    <property type="entry name" value="Cytochrome c"/>
    <property type="match status" value="1"/>
</dbReference>
<proteinExistence type="predicted"/>
<feature type="signal peptide" evidence="8">
    <location>
        <begin position="1"/>
        <end position="24"/>
    </location>
</feature>
<evidence type="ECO:0000256" key="8">
    <source>
        <dbReference type="SAM" id="SignalP"/>
    </source>
</evidence>
<dbReference type="SMART" id="SM00607">
    <property type="entry name" value="FTP"/>
    <property type="match status" value="1"/>
</dbReference>
<evidence type="ECO:0000256" key="7">
    <source>
        <dbReference type="SAM" id="MobiDB-lite"/>
    </source>
</evidence>
<dbReference type="Pfam" id="PF07583">
    <property type="entry name" value="PSCyt2"/>
    <property type="match status" value="1"/>
</dbReference>
<dbReference type="InterPro" id="IPR009056">
    <property type="entry name" value="Cyt_c-like_dom"/>
</dbReference>
<accession>A0A5C6B5W9</accession>
<dbReference type="Gene3D" id="1.10.760.10">
    <property type="entry name" value="Cytochrome c-like domain"/>
    <property type="match status" value="1"/>
</dbReference>
<dbReference type="InterPro" id="IPR011444">
    <property type="entry name" value="DUF1549"/>
</dbReference>
<evidence type="ECO:0000256" key="2">
    <source>
        <dbReference type="ARBA" id="ARBA00022723"/>
    </source>
</evidence>
<evidence type="ECO:0000256" key="1">
    <source>
        <dbReference type="ARBA" id="ARBA00022617"/>
    </source>
</evidence>
<feature type="domain" description="Cytochrome c" evidence="9">
    <location>
        <begin position="14"/>
        <end position="124"/>
    </location>
</feature>
<keyword evidence="5" id="KW-1015">Disulfide bond</keyword>
<name>A0A5C6B5W9_9BACT</name>
<dbReference type="InterPro" id="IPR006585">
    <property type="entry name" value="FTP1"/>
</dbReference>
<feature type="region of interest" description="Disordered" evidence="7">
    <location>
        <begin position="528"/>
        <end position="552"/>
    </location>
</feature>
<dbReference type="Pfam" id="PF07635">
    <property type="entry name" value="PSCyt1"/>
    <property type="match status" value="1"/>
</dbReference>
<organism evidence="10 11">
    <name type="scientific">Stieleria varia</name>
    <dbReference type="NCBI Taxonomy" id="2528005"/>
    <lineage>
        <taxon>Bacteria</taxon>
        <taxon>Pseudomonadati</taxon>
        <taxon>Planctomycetota</taxon>
        <taxon>Planctomycetia</taxon>
        <taxon>Pirellulales</taxon>
        <taxon>Pirellulaceae</taxon>
        <taxon>Stieleria</taxon>
    </lineage>
</organism>
<dbReference type="PROSITE" id="PS51007">
    <property type="entry name" value="CYTC"/>
    <property type="match status" value="1"/>
</dbReference>
<comment type="caution">
    <text evidence="10">The sequence shown here is derived from an EMBL/GenBank/DDBJ whole genome shotgun (WGS) entry which is preliminary data.</text>
</comment>
<keyword evidence="11" id="KW-1185">Reference proteome</keyword>
<sequence length="1144" mass="128351" precursor="true">MKRFTTLAIACIITSALSGQTTFADQSSIDFNRDIRPILFSNCITCHGPDEAERAAGLRLDTADGATEDLGGYAAIVAGDPDASELMARITSDDPDVVMPPGEKGKPLDPDEIQLLADWIRQGAKFAKHWSYEPPTRAALPEVKQTEWIINPIDHFVLAKLESEGLHPEPTADRLTLARRVAIDLTGLPPTWTEAQAFVQDEEPGAYERYVDALLRKPAFGERWARVWLDLARYADSAGYADDPARTIWSYRDYVIRSLNENKPFDQFTIEQIAGDLLPEPTNDQIIATAFHRNTLTNNEGGTNDEEFRNVAVVDRVNTTMATWMGTTMACAQCHTHKYDPITQEEYFRFYAFFNSTADADRRDESPLLQLWSDEQIQQKSDWEQRIAELETEISSPNETLTQALNQWLAQLSVQPDWRVATPTSAQSQHRQLEIGENGWIMAVGEEPNNDTYTIQTETTESSLSAIKLSVDQASKQNFVLSQVTASWKPAKAQAVEARFVRLELPGKDRILHVAEIQAFQNGENVATKGKATQSSTDYNAPANRANDGNTDGDFQKNSVTHSKTEANPWIEIDLGSTLPLDQIVVWNRSDNAGSMFERLNGFQIQLLGEDRGVLWQSEPVKKAKEKHEFSLDGARQLVFATAHADFSQDGFPAESVLDAKPNTKAGWAVAPQPDQPHELTLLLRQPIQLADGTLTLKLNQASVHTEHTLDHFRIEWTDDANVTHWAAMPESVRQLVRADRTAWTDEQHATVEKHFRSVTELLAPQRAELAKTRKQLSEMKPYTSVPVMEQLPPEKHRVTNIQLRGNYQSTGDEVSEGTPAAFHPLDHADNPSRLDLARWLVDPANPLTARVIVNRHWEQLFGIGIVETSEEFGSQGELPTHPELLDWLAVELQESGWDLKHMLRLMVTSATYRQSSVTSPERQAMDPSNRLLSRGPRFRVSAEMVRDQALAVSGLLSAKMFGPPVNPPQPELGLKAAFGSGTDWKTSRGEDKFRRGIYTTWRRSSPYPSMAQFDAPNREVCTVRRIRTNTPLQALVTLNDPVYIEAAQALARRMVQAGETPDERIRFAFQTCLIRQPSDAEMERLKELVDQAMERYLADPVQAIKMSADPLGPLEPGQDPIEYAAWTLVANVMLNLDELFLKR</sequence>
<keyword evidence="4 6" id="KW-0408">Iron</keyword>